<dbReference type="SUPFAM" id="SSF55979">
    <property type="entry name" value="DNA clamp"/>
    <property type="match status" value="3"/>
</dbReference>
<comment type="similarity">
    <text evidence="2 10">Belongs to the beta sliding clamp family.</text>
</comment>
<name>A0ABM5MW74_RICTP</name>
<dbReference type="Pfam" id="PF02767">
    <property type="entry name" value="DNA_pol3_beta_2"/>
    <property type="match status" value="1"/>
</dbReference>
<dbReference type="InterPro" id="IPR001001">
    <property type="entry name" value="DNA_polIII_beta"/>
</dbReference>
<evidence type="ECO:0000259" key="12">
    <source>
        <dbReference type="Pfam" id="PF02767"/>
    </source>
</evidence>
<dbReference type="NCBIfam" id="TIGR00663">
    <property type="entry name" value="dnan"/>
    <property type="match status" value="1"/>
</dbReference>
<keyword evidence="5 10" id="KW-0808">Transferase</keyword>
<evidence type="ECO:0000259" key="13">
    <source>
        <dbReference type="Pfam" id="PF02768"/>
    </source>
</evidence>
<dbReference type="PANTHER" id="PTHR30478:SF0">
    <property type="entry name" value="BETA SLIDING CLAMP"/>
    <property type="match status" value="1"/>
</dbReference>
<proteinExistence type="inferred from homology"/>
<sequence>MLKLIVETKTLVQSLGFARSVVEKRNVIPEYANIKLSAKDGNLELSSTNMDLYLSQKIAVQVLSEGEITVSTQTLSDIVRKLPDSELTLTELDIMKLEIKGQNCQFNLFTLPVSSFPAMDSIKPEVSFKISCADFAKIIESTKFSISLDETRYNLNGIYLHIKDKEFFAASTDGHRLSISWITLEEKIKNFGVILPQKSAEEILKIVKDLKNIHEDIEILLSSNKIKFICNENTILLSKLIDGTFPDYSAFIPKSSISKLVINRKIFADSIERIAIITVEKFRAIKLSLSRKTLEISAVGEARGNAKEIITASQDKESFYEYNCDESLVIGFNPQYLEDVLKAVKSNLVELYFSDISASAPVLIKFPQNPKDIFVIMPVKV</sequence>
<protein>
    <recommendedName>
        <fullName evidence="3 10">Beta sliding clamp</fullName>
    </recommendedName>
</protein>
<dbReference type="Gene3D" id="3.70.10.10">
    <property type="match status" value="1"/>
</dbReference>
<dbReference type="InterPro" id="IPR046938">
    <property type="entry name" value="DNA_clamp_sf"/>
</dbReference>
<evidence type="ECO:0000256" key="10">
    <source>
        <dbReference type="PIRNR" id="PIRNR000804"/>
    </source>
</evidence>
<evidence type="ECO:0000256" key="5">
    <source>
        <dbReference type="ARBA" id="ARBA00022679"/>
    </source>
</evidence>
<evidence type="ECO:0000256" key="6">
    <source>
        <dbReference type="ARBA" id="ARBA00022695"/>
    </source>
</evidence>
<dbReference type="InterPro" id="IPR022635">
    <property type="entry name" value="DNA_polIII_beta_C"/>
</dbReference>
<evidence type="ECO:0000313" key="15">
    <source>
        <dbReference type="Proteomes" id="UP000007581"/>
    </source>
</evidence>
<feature type="domain" description="DNA polymerase III beta sliding clamp central" evidence="12">
    <location>
        <begin position="131"/>
        <end position="247"/>
    </location>
</feature>
<dbReference type="Pfam" id="PF00712">
    <property type="entry name" value="DNA_pol3_beta"/>
    <property type="match status" value="1"/>
</dbReference>
<feature type="domain" description="DNA polymerase III beta sliding clamp C-terminal" evidence="13">
    <location>
        <begin position="251"/>
        <end position="379"/>
    </location>
</feature>
<dbReference type="PANTHER" id="PTHR30478">
    <property type="entry name" value="DNA POLYMERASE III SUBUNIT BETA"/>
    <property type="match status" value="1"/>
</dbReference>
<evidence type="ECO:0000256" key="2">
    <source>
        <dbReference type="ARBA" id="ARBA00010752"/>
    </source>
</evidence>
<evidence type="ECO:0000313" key="14">
    <source>
        <dbReference type="EMBL" id="AFE54264.1"/>
    </source>
</evidence>
<evidence type="ECO:0000256" key="1">
    <source>
        <dbReference type="ARBA" id="ARBA00004496"/>
    </source>
</evidence>
<reference evidence="14" key="1">
    <citation type="submission" date="2012-03" db="EMBL/GenBank/DDBJ databases">
        <authorList>
            <person name="Johnson S.L."/>
            <person name="Sims D."/>
            <person name="Han S."/>
            <person name="Bruce D.C."/>
            <person name="Dasch G.A."/>
        </authorList>
    </citation>
    <scope>NUCLEOTIDE SEQUENCE [LARGE SCALE GENOMIC DNA]</scope>
    <source>
        <strain evidence="14">TH1527</strain>
    </source>
</reference>
<evidence type="ECO:0000256" key="4">
    <source>
        <dbReference type="ARBA" id="ARBA00022490"/>
    </source>
</evidence>
<keyword evidence="4 10" id="KW-0963">Cytoplasm</keyword>
<evidence type="ECO:0000256" key="9">
    <source>
        <dbReference type="ARBA" id="ARBA00023125"/>
    </source>
</evidence>
<dbReference type="GO" id="GO:0003887">
    <property type="term" value="F:DNA-directed DNA polymerase activity"/>
    <property type="evidence" value="ECO:0007669"/>
    <property type="project" value="UniProtKB-EC"/>
</dbReference>
<dbReference type="Gene3D" id="3.10.150.10">
    <property type="entry name" value="DNA Polymerase III, subunit A, domain 2"/>
    <property type="match status" value="1"/>
</dbReference>
<dbReference type="Pfam" id="PF02768">
    <property type="entry name" value="DNA_pol3_beta_3"/>
    <property type="match status" value="1"/>
</dbReference>
<keyword evidence="7 10" id="KW-0235">DNA replication</keyword>
<dbReference type="EMBL" id="CP003397">
    <property type="protein sequence ID" value="AFE54264.1"/>
    <property type="molecule type" value="Genomic_DNA"/>
</dbReference>
<comment type="subcellular location">
    <subcellularLocation>
        <location evidence="1 10">Cytoplasm</location>
    </subcellularLocation>
</comment>
<comment type="subunit">
    <text evidence="10">Forms a ring-shaped head-to-tail homodimer around DNA.</text>
</comment>
<feature type="domain" description="DNA polymerase III beta sliding clamp N-terminal" evidence="11">
    <location>
        <begin position="2"/>
        <end position="120"/>
    </location>
</feature>
<dbReference type="InterPro" id="IPR022637">
    <property type="entry name" value="DNA_polIII_beta_cen"/>
</dbReference>
<dbReference type="InterPro" id="IPR022634">
    <property type="entry name" value="DNA_polIII_beta_N"/>
</dbReference>
<evidence type="ECO:0000256" key="8">
    <source>
        <dbReference type="ARBA" id="ARBA00022932"/>
    </source>
</evidence>
<accession>A0ABM5MW74</accession>
<dbReference type="RefSeq" id="WP_011190866.1">
    <property type="nucleotide sequence ID" value="NC_017066.1"/>
</dbReference>
<keyword evidence="6 10" id="KW-0548">Nucleotidyltransferase</keyword>
<gene>
    <name evidence="14" type="ORF">RTTH1527_01995</name>
</gene>
<evidence type="ECO:0000259" key="11">
    <source>
        <dbReference type="Pfam" id="PF00712"/>
    </source>
</evidence>
<keyword evidence="15" id="KW-1185">Reference proteome</keyword>
<organism evidence="14 15">
    <name type="scientific">Rickettsia typhi str. TH1527</name>
    <dbReference type="NCBI Taxonomy" id="1003201"/>
    <lineage>
        <taxon>Bacteria</taxon>
        <taxon>Pseudomonadati</taxon>
        <taxon>Pseudomonadota</taxon>
        <taxon>Alphaproteobacteria</taxon>
        <taxon>Rickettsiales</taxon>
        <taxon>Rickettsiaceae</taxon>
        <taxon>Rickettsieae</taxon>
        <taxon>Rickettsia</taxon>
        <taxon>typhus group</taxon>
    </lineage>
</organism>
<dbReference type="SMART" id="SM00480">
    <property type="entry name" value="POL3Bc"/>
    <property type="match status" value="1"/>
</dbReference>
<evidence type="ECO:0000256" key="7">
    <source>
        <dbReference type="ARBA" id="ARBA00022705"/>
    </source>
</evidence>
<keyword evidence="8 10" id="KW-0239">DNA-directed DNA polymerase</keyword>
<keyword evidence="9" id="KW-0238">DNA-binding</keyword>
<evidence type="ECO:0000256" key="3">
    <source>
        <dbReference type="ARBA" id="ARBA00021035"/>
    </source>
</evidence>
<dbReference type="PIRSF" id="PIRSF000804">
    <property type="entry name" value="DNA_pol_III_b"/>
    <property type="match status" value="1"/>
</dbReference>
<dbReference type="CDD" id="cd00140">
    <property type="entry name" value="beta_clamp"/>
    <property type="match status" value="1"/>
</dbReference>
<dbReference type="Proteomes" id="UP000007581">
    <property type="component" value="Chromosome"/>
</dbReference>
<comment type="function">
    <text evidence="10">Confers DNA tethering and processivity to DNA polymerases and other proteins. Acts as a clamp, forming a ring around DNA (a reaction catalyzed by the clamp-loading complex) which diffuses in an ATP-independent manner freely and bidirectionally along dsDNA. Initially characterized for its ability to contact the catalytic subunit of DNA polymerase III (Pol III), a complex, multichain enzyme responsible for most of the replicative synthesis in bacteria; Pol III exhibits 3'-5' exonuclease proofreading activity. The beta chain is required for initiation of replication as well as for processivity of DNA replication.</text>
</comment>